<organism evidence="10 11">
    <name type="scientific">Thyridium curvatum</name>
    <dbReference type="NCBI Taxonomy" id="1093900"/>
    <lineage>
        <taxon>Eukaryota</taxon>
        <taxon>Fungi</taxon>
        <taxon>Dikarya</taxon>
        <taxon>Ascomycota</taxon>
        <taxon>Pezizomycotina</taxon>
        <taxon>Sordariomycetes</taxon>
        <taxon>Sordariomycetidae</taxon>
        <taxon>Thyridiales</taxon>
        <taxon>Thyridiaceae</taxon>
        <taxon>Thyridium</taxon>
    </lineage>
</organism>
<dbReference type="CDD" id="cd16348">
    <property type="entry name" value="VOC_YdcJ_like"/>
    <property type="match status" value="1"/>
</dbReference>
<evidence type="ECO:0000256" key="6">
    <source>
        <dbReference type="ARBA" id="ARBA00035023"/>
    </source>
</evidence>
<dbReference type="EC" id="1.13.11.93" evidence="6"/>
<dbReference type="PANTHER" id="PTHR39479">
    <property type="match status" value="1"/>
</dbReference>
<comment type="similarity">
    <text evidence="5">Belongs to the 2-oxoadipate dioxygenase/decarboxylase family.</text>
</comment>
<evidence type="ECO:0000256" key="3">
    <source>
        <dbReference type="ARBA" id="ARBA00023002"/>
    </source>
</evidence>
<evidence type="ECO:0000256" key="5">
    <source>
        <dbReference type="ARBA" id="ARBA00035013"/>
    </source>
</evidence>
<feature type="compositionally biased region" description="Polar residues" evidence="9">
    <location>
        <begin position="1"/>
        <end position="18"/>
    </location>
</feature>
<keyword evidence="2" id="KW-0223">Dioxygenase</keyword>
<dbReference type="Pfam" id="PF07063">
    <property type="entry name" value="HGLS"/>
    <property type="match status" value="1"/>
</dbReference>
<dbReference type="GO" id="GO:0051213">
    <property type="term" value="F:dioxygenase activity"/>
    <property type="evidence" value="ECO:0007669"/>
    <property type="project" value="UniProtKB-KW"/>
</dbReference>
<dbReference type="Proteomes" id="UP000319257">
    <property type="component" value="Unassembled WGS sequence"/>
</dbReference>
<dbReference type="AlphaFoldDB" id="A0A507AR40"/>
<dbReference type="EMBL" id="SKBQ01000061">
    <property type="protein sequence ID" value="TPX09907.1"/>
    <property type="molecule type" value="Genomic_DNA"/>
</dbReference>
<evidence type="ECO:0000313" key="10">
    <source>
        <dbReference type="EMBL" id="TPX09907.1"/>
    </source>
</evidence>
<dbReference type="GeneID" id="41976376"/>
<dbReference type="OrthoDB" id="8300246at2759"/>
<keyword evidence="11" id="KW-1185">Reference proteome</keyword>
<dbReference type="PANTHER" id="PTHR39479:SF2">
    <property type="entry name" value="2-OXOADIPATE DIOXYGENASE_DECARBOXYLASE"/>
    <property type="match status" value="1"/>
</dbReference>
<dbReference type="STRING" id="1093900.A0A507AR40"/>
<keyword evidence="3" id="KW-0560">Oxidoreductase</keyword>
<dbReference type="InterPro" id="IPR047869">
    <property type="entry name" value="YdcJ_bac-like"/>
</dbReference>
<reference evidence="10 11" key="1">
    <citation type="submission" date="2019-06" db="EMBL/GenBank/DDBJ databases">
        <title>Draft genome sequence of the filamentous fungus Phialemoniopsis curvata isolated from diesel fuel.</title>
        <authorList>
            <person name="Varaljay V.A."/>
            <person name="Lyon W.J."/>
            <person name="Crouch A.L."/>
            <person name="Drake C.E."/>
            <person name="Hollomon J.M."/>
            <person name="Nadeau L.J."/>
            <person name="Nunn H.S."/>
            <person name="Stevenson B.S."/>
            <person name="Bojanowski C.L."/>
            <person name="Crookes-Goodson W.J."/>
        </authorList>
    </citation>
    <scope>NUCLEOTIDE SEQUENCE [LARGE SCALE GENOMIC DNA]</scope>
    <source>
        <strain evidence="10 11">D216</strain>
    </source>
</reference>
<accession>A0A507AR40</accession>
<protein>
    <recommendedName>
        <fullName evidence="7">2-oxoadipate dioxygenase/decarboxylase</fullName>
        <ecNumber evidence="6">1.13.11.93</ecNumber>
    </recommendedName>
    <alternativeName>
        <fullName evidence="8">2-hydroxyglutarate synthase</fullName>
    </alternativeName>
</protein>
<keyword evidence="4" id="KW-0408">Iron</keyword>
<sequence length="486" mass="53907">MTSALSNMGRQGLSSRHQPPSDFVEPDELRTSFALAMSQMYRNEVPLYGDLIRIVQDVNHSVITAQGRDGAVRSSAELERLTLERHGAIRLGTPEELLTVKRIFALLGMQAVGYYDLSVAGLPMHATCFRPVSTISLARNPFRVFTTLLRPELVQSDNARDLALQLLEKRQIFSQDLLRILDVAETQNLRLTSDQAATLIREALYTFSWKPVAAATYAEYQILRAEHPILADIACFNSAHINHLTPRTLDIGAAQIAMQKEDMDTKDRIEGPPIRACPILLRQTSFLALEEAIRFKTDDAGERLTSGSHKARFGEIEERGAAVTPAGRDLYDRLFSEAMSAARGLSPEAADAILAKAFQRYPDTWKELRQRELVYCEYRCTGKALSPSLESGEISESLVERLVEQGVLEAVPITYEDFLPFSAAGIFQSNLKGNAPKAKLEQEVPQPCPDLPGMEKALGGSVLDPDDLYSTAQRESLISCARKLRA</sequence>
<dbReference type="Gene3D" id="3.10.180.80">
    <property type="entry name" value="Uncharacterised protein PF07063, DUF1338"/>
    <property type="match status" value="1"/>
</dbReference>
<proteinExistence type="inferred from homology"/>
<evidence type="ECO:0000256" key="9">
    <source>
        <dbReference type="SAM" id="MobiDB-lite"/>
    </source>
</evidence>
<evidence type="ECO:0000256" key="7">
    <source>
        <dbReference type="ARBA" id="ARBA00035034"/>
    </source>
</evidence>
<evidence type="ECO:0000256" key="4">
    <source>
        <dbReference type="ARBA" id="ARBA00023004"/>
    </source>
</evidence>
<dbReference type="InParanoid" id="A0A507AR40"/>
<name>A0A507AR40_9PEZI</name>
<evidence type="ECO:0000313" key="11">
    <source>
        <dbReference type="Proteomes" id="UP000319257"/>
    </source>
</evidence>
<feature type="region of interest" description="Disordered" evidence="9">
    <location>
        <begin position="1"/>
        <end position="24"/>
    </location>
</feature>
<evidence type="ECO:0000256" key="2">
    <source>
        <dbReference type="ARBA" id="ARBA00022964"/>
    </source>
</evidence>
<comment type="cofactor">
    <cofactor evidence="1">
        <name>Fe(2+)</name>
        <dbReference type="ChEBI" id="CHEBI:29033"/>
    </cofactor>
</comment>
<dbReference type="SMART" id="SM01150">
    <property type="entry name" value="DUF1338"/>
    <property type="match status" value="1"/>
</dbReference>
<dbReference type="RefSeq" id="XP_030991618.1">
    <property type="nucleotide sequence ID" value="XM_031143838.1"/>
</dbReference>
<comment type="caution">
    <text evidence="10">The sequence shown here is derived from an EMBL/GenBank/DDBJ whole genome shotgun (WGS) entry which is preliminary data.</text>
</comment>
<evidence type="ECO:0000256" key="8">
    <source>
        <dbReference type="ARBA" id="ARBA00035045"/>
    </source>
</evidence>
<dbReference type="InterPro" id="IPR009770">
    <property type="entry name" value="HGLS"/>
</dbReference>
<evidence type="ECO:0000256" key="1">
    <source>
        <dbReference type="ARBA" id="ARBA00001954"/>
    </source>
</evidence>
<gene>
    <name evidence="10" type="ORF">E0L32_008929</name>
</gene>